<keyword evidence="2" id="KW-0479">Metal-binding</keyword>
<accession>A0A1I1T5Y7</accession>
<comment type="cofactor">
    <cofactor evidence="1">
        <name>Zn(2+)</name>
        <dbReference type="ChEBI" id="CHEBI:29105"/>
    </cofactor>
</comment>
<evidence type="ECO:0000259" key="5">
    <source>
        <dbReference type="Pfam" id="PF00753"/>
    </source>
</evidence>
<proteinExistence type="predicted"/>
<sequence length="87" mass="9511">MEIVHTPGHSPGSVSFIFHEHACIVSGDVLFNNGIGRTDLPGGDINKLERSIRDSLYQLPGSFTVYPGHGPETTIENEKQSNPFFKA</sequence>
<keyword evidence="7" id="KW-1185">Reference proteome</keyword>
<dbReference type="EMBL" id="FOMR01000002">
    <property type="protein sequence ID" value="SFD54002.1"/>
    <property type="molecule type" value="Genomic_DNA"/>
</dbReference>
<dbReference type="PANTHER" id="PTHR46233">
    <property type="entry name" value="HYDROXYACYLGLUTATHIONE HYDROLASE GLOC"/>
    <property type="match status" value="1"/>
</dbReference>
<dbReference type="Proteomes" id="UP000199474">
    <property type="component" value="Unassembled WGS sequence"/>
</dbReference>
<reference evidence="7" key="1">
    <citation type="submission" date="2016-10" db="EMBL/GenBank/DDBJ databases">
        <authorList>
            <person name="Varghese N."/>
            <person name="Submissions S."/>
        </authorList>
    </citation>
    <scope>NUCLEOTIDE SEQUENCE [LARGE SCALE GENOMIC DNA]</scope>
    <source>
        <strain evidence="7">DSM 22530</strain>
    </source>
</reference>
<keyword evidence="3" id="KW-0378">Hydrolase</keyword>
<dbReference type="GO" id="GO:0016787">
    <property type="term" value="F:hydrolase activity"/>
    <property type="evidence" value="ECO:0007669"/>
    <property type="project" value="UniProtKB-KW"/>
</dbReference>
<dbReference type="SUPFAM" id="SSF56281">
    <property type="entry name" value="Metallo-hydrolase/oxidoreductase"/>
    <property type="match status" value="1"/>
</dbReference>
<evidence type="ECO:0000256" key="2">
    <source>
        <dbReference type="ARBA" id="ARBA00022723"/>
    </source>
</evidence>
<dbReference type="PANTHER" id="PTHR46233:SF3">
    <property type="entry name" value="HYDROXYACYLGLUTATHIONE HYDROLASE GLOC"/>
    <property type="match status" value="1"/>
</dbReference>
<evidence type="ECO:0000313" key="7">
    <source>
        <dbReference type="Proteomes" id="UP000199474"/>
    </source>
</evidence>
<dbReference type="STRING" id="640948.SAMN05216238_102128"/>
<dbReference type="GO" id="GO:0046872">
    <property type="term" value="F:metal ion binding"/>
    <property type="evidence" value="ECO:0007669"/>
    <property type="project" value="UniProtKB-KW"/>
</dbReference>
<protein>
    <submittedName>
        <fullName evidence="6">Metallo-beta-lactamase superfamily protein</fullName>
    </submittedName>
</protein>
<dbReference type="AlphaFoldDB" id="A0A1I1T5Y7"/>
<evidence type="ECO:0000256" key="3">
    <source>
        <dbReference type="ARBA" id="ARBA00022801"/>
    </source>
</evidence>
<evidence type="ECO:0000313" key="6">
    <source>
        <dbReference type="EMBL" id="SFD54002.1"/>
    </source>
</evidence>
<dbReference type="InterPro" id="IPR001279">
    <property type="entry name" value="Metallo-B-lactamas"/>
</dbReference>
<evidence type="ECO:0000256" key="1">
    <source>
        <dbReference type="ARBA" id="ARBA00001947"/>
    </source>
</evidence>
<dbReference type="Gene3D" id="3.60.15.10">
    <property type="entry name" value="Ribonuclease Z/Hydroxyacylglutathione hydrolase-like"/>
    <property type="match status" value="1"/>
</dbReference>
<dbReference type="InterPro" id="IPR051453">
    <property type="entry name" value="MBL_Glyoxalase_II"/>
</dbReference>
<feature type="domain" description="Metallo-beta-lactamase" evidence="5">
    <location>
        <begin position="2"/>
        <end position="69"/>
    </location>
</feature>
<dbReference type="Pfam" id="PF00753">
    <property type="entry name" value="Lactamase_B"/>
    <property type="match status" value="1"/>
</dbReference>
<organism evidence="6 7">
    <name type="scientific">Lentibacillus persicus</name>
    <dbReference type="NCBI Taxonomy" id="640948"/>
    <lineage>
        <taxon>Bacteria</taxon>
        <taxon>Bacillati</taxon>
        <taxon>Bacillota</taxon>
        <taxon>Bacilli</taxon>
        <taxon>Bacillales</taxon>
        <taxon>Bacillaceae</taxon>
        <taxon>Lentibacillus</taxon>
    </lineage>
</organism>
<gene>
    <name evidence="6" type="ORF">SAMN05216238_102128</name>
</gene>
<dbReference type="InterPro" id="IPR036866">
    <property type="entry name" value="RibonucZ/Hydroxyglut_hydro"/>
</dbReference>
<name>A0A1I1T5Y7_9BACI</name>
<evidence type="ECO:0000256" key="4">
    <source>
        <dbReference type="ARBA" id="ARBA00022833"/>
    </source>
</evidence>
<keyword evidence="4" id="KW-0862">Zinc</keyword>